<dbReference type="Proteomes" id="UP001482520">
    <property type="component" value="Unassembled WGS sequence"/>
</dbReference>
<proteinExistence type="predicted"/>
<evidence type="ECO:0000256" key="1">
    <source>
        <dbReference type="SAM" id="MobiDB-lite"/>
    </source>
</evidence>
<gene>
    <name evidence="2" type="ORF">V6R90_14550</name>
</gene>
<evidence type="ECO:0000313" key="2">
    <source>
        <dbReference type="EMBL" id="MEQ7848501.1"/>
    </source>
</evidence>
<reference evidence="2 3" key="1">
    <citation type="submission" date="2024-02" db="EMBL/GenBank/DDBJ databases">
        <title>Full genome sequence of Nocardioides kribbensis.</title>
        <authorList>
            <person name="Poletto B.L."/>
            <person name="Silva G."/>
            <person name="Galante D."/>
            <person name="Campos K.R."/>
            <person name="Santos M.B.N."/>
            <person name="Sacchi C.T."/>
        </authorList>
    </citation>
    <scope>NUCLEOTIDE SEQUENCE [LARGE SCALE GENOMIC DNA]</scope>
    <source>
        <strain evidence="2 3">O4R</strain>
    </source>
</reference>
<dbReference type="EMBL" id="JBEGDP010000018">
    <property type="protein sequence ID" value="MEQ7848501.1"/>
    <property type="molecule type" value="Genomic_DNA"/>
</dbReference>
<feature type="region of interest" description="Disordered" evidence="1">
    <location>
        <begin position="1"/>
        <end position="20"/>
    </location>
</feature>
<feature type="compositionally biased region" description="Low complexity" evidence="1">
    <location>
        <begin position="36"/>
        <end position="51"/>
    </location>
</feature>
<feature type="region of interest" description="Disordered" evidence="1">
    <location>
        <begin position="36"/>
        <end position="73"/>
    </location>
</feature>
<organism evidence="2 3">
    <name type="scientific">Nocardioides kribbensis</name>
    <dbReference type="NCBI Taxonomy" id="305517"/>
    <lineage>
        <taxon>Bacteria</taxon>
        <taxon>Bacillati</taxon>
        <taxon>Actinomycetota</taxon>
        <taxon>Actinomycetes</taxon>
        <taxon>Propionibacteriales</taxon>
        <taxon>Nocardioidaceae</taxon>
        <taxon>Nocardioides</taxon>
    </lineage>
</organism>
<sequence>MPAPLRRTTTGPAASAGASRRSVLTGLAGAAVVLPAVGGCSGGDPARTAPTPADPRPPGSAGEQDGSAPGADGDLVTTVVADLAAARALAERTVRRHPGLRSSLRPVAGLHTTHLDLLGGAPADDAPRDDSPVAPGAGAALLGVRRGEERLVRRLTTWAVAAESGELAQALAAMAAGTAQRLAVLPATPPRGGAA</sequence>
<dbReference type="PROSITE" id="PS51318">
    <property type="entry name" value="TAT"/>
    <property type="match status" value="1"/>
</dbReference>
<protein>
    <recommendedName>
        <fullName evidence="4">DUF4439 domain-containing protein</fullName>
    </recommendedName>
</protein>
<keyword evidence="3" id="KW-1185">Reference proteome</keyword>
<evidence type="ECO:0008006" key="4">
    <source>
        <dbReference type="Google" id="ProtNLM"/>
    </source>
</evidence>
<accession>A0ABV1P141</accession>
<name>A0ABV1P141_9ACTN</name>
<dbReference type="RefSeq" id="WP_349805094.1">
    <property type="nucleotide sequence ID" value="NZ_JBEGDP010000018.1"/>
</dbReference>
<comment type="caution">
    <text evidence="2">The sequence shown here is derived from an EMBL/GenBank/DDBJ whole genome shotgun (WGS) entry which is preliminary data.</text>
</comment>
<evidence type="ECO:0000313" key="3">
    <source>
        <dbReference type="Proteomes" id="UP001482520"/>
    </source>
</evidence>
<dbReference type="InterPro" id="IPR006311">
    <property type="entry name" value="TAT_signal"/>
</dbReference>